<dbReference type="STRING" id="694327.DFW101_1038"/>
<evidence type="ECO:0000313" key="3">
    <source>
        <dbReference type="EMBL" id="EHJ47051.1"/>
    </source>
</evidence>
<keyword evidence="1" id="KW-0472">Membrane</keyword>
<dbReference type="HOGENOM" id="CLU_109740_0_0_7"/>
<keyword evidence="4" id="KW-1185">Reference proteome</keyword>
<dbReference type="Proteomes" id="UP000004662">
    <property type="component" value="Chromosome"/>
</dbReference>
<keyword evidence="3" id="KW-0378">Hydrolase</keyword>
<dbReference type="OrthoDB" id="5451596at2"/>
<dbReference type="InterPro" id="IPR032640">
    <property type="entry name" value="AMPK1_CBM"/>
</dbReference>
<dbReference type="Pfam" id="PF16561">
    <property type="entry name" value="AMPK1_CBM"/>
    <property type="match status" value="1"/>
</dbReference>
<dbReference type="RefSeq" id="WP_009180465.1">
    <property type="nucleotide sequence ID" value="NZ_CM001368.1"/>
</dbReference>
<keyword evidence="1" id="KW-0812">Transmembrane</keyword>
<evidence type="ECO:0000313" key="4">
    <source>
        <dbReference type="Proteomes" id="UP000004662"/>
    </source>
</evidence>
<proteinExistence type="predicted"/>
<reference evidence="4" key="1">
    <citation type="journal article" date="2015" name="Genome Announc.">
        <title>High-Quality Draft Genome Sequence of Desulfovibrio carbinoliphilus FW-101-2B, an Organic Acid-Oxidizing Sulfate-Reducing Bacterium Isolated from Uranium(VI)-Contaminated Groundwater.</title>
        <authorList>
            <person name="Ramsay B.D."/>
            <person name="Hwang C."/>
            <person name="Woo H.L."/>
            <person name="Carroll S.L."/>
            <person name="Lucas S."/>
            <person name="Han J."/>
            <person name="Lapidus A.L."/>
            <person name="Cheng J.F."/>
            <person name="Goodwin L.A."/>
            <person name="Pitluck S."/>
            <person name="Peters L."/>
            <person name="Chertkov O."/>
            <person name="Held B."/>
            <person name="Detter J.C."/>
            <person name="Han C.S."/>
            <person name="Tapia R."/>
            <person name="Land M.L."/>
            <person name="Hauser L.J."/>
            <person name="Kyrpides N.C."/>
            <person name="Ivanova N.N."/>
            <person name="Mikhailova N."/>
            <person name="Pagani I."/>
            <person name="Woyke T."/>
            <person name="Arkin A.P."/>
            <person name="Dehal P."/>
            <person name="Chivian D."/>
            <person name="Criddle C.S."/>
            <person name="Wu W."/>
            <person name="Chakraborty R."/>
            <person name="Hazen T.C."/>
            <person name="Fields M.W."/>
        </authorList>
    </citation>
    <scope>NUCLEOTIDE SEQUENCE [LARGE SCALE GENOMIC DNA]</scope>
    <source>
        <strain evidence="4">FW-101-2B</strain>
    </source>
</reference>
<protein>
    <submittedName>
        <fullName evidence="3">Glycoside hydrolase family 13 domain protein</fullName>
    </submittedName>
</protein>
<dbReference type="eggNOG" id="COG0296">
    <property type="taxonomic scope" value="Bacteria"/>
</dbReference>
<organism evidence="3 4">
    <name type="scientific">Solidesulfovibrio carbinoliphilus subsp. oakridgensis</name>
    <dbReference type="NCBI Taxonomy" id="694327"/>
    <lineage>
        <taxon>Bacteria</taxon>
        <taxon>Pseudomonadati</taxon>
        <taxon>Thermodesulfobacteriota</taxon>
        <taxon>Desulfovibrionia</taxon>
        <taxon>Desulfovibrionales</taxon>
        <taxon>Desulfovibrionaceae</taxon>
        <taxon>Solidesulfovibrio</taxon>
    </lineage>
</organism>
<dbReference type="GO" id="GO:0016787">
    <property type="term" value="F:hydrolase activity"/>
    <property type="evidence" value="ECO:0007669"/>
    <property type="project" value="UniProtKB-KW"/>
</dbReference>
<feature type="domain" description="AMP-activated protein kinase glycogen-binding" evidence="2">
    <location>
        <begin position="131"/>
        <end position="207"/>
    </location>
</feature>
<dbReference type="AlphaFoldDB" id="G7Q635"/>
<accession>G7Q635</accession>
<dbReference type="InterPro" id="IPR013783">
    <property type="entry name" value="Ig-like_fold"/>
</dbReference>
<dbReference type="SUPFAM" id="SSF81296">
    <property type="entry name" value="E set domains"/>
    <property type="match status" value="1"/>
</dbReference>
<dbReference type="InterPro" id="IPR014756">
    <property type="entry name" value="Ig_E-set"/>
</dbReference>
<keyword evidence="1" id="KW-1133">Transmembrane helix</keyword>
<dbReference type="EMBL" id="CM001368">
    <property type="protein sequence ID" value="EHJ47051.1"/>
    <property type="molecule type" value="Genomic_DNA"/>
</dbReference>
<feature type="transmembrane region" description="Helical" evidence="1">
    <location>
        <begin position="66"/>
        <end position="85"/>
    </location>
</feature>
<dbReference type="CDD" id="cd02859">
    <property type="entry name" value="E_set_AMPKbeta_like_N"/>
    <property type="match status" value="1"/>
</dbReference>
<sequence length="222" mass="24221">MNEKEKEQARRETRRLAGYIAGLPRPEAPEDILPRVMARIQPKKQSRLKKFLRQWRRFTVGRTGRAVVAGGLASVALLLAGQLLAPGLNGSSGDQGPRSALGVLQEPTRAQLAKTAAGPSKEVTFVANMPGARQVVVMGSFNNWDPARHVMRKAPGSDLFTLTVPLPRGRYVYAFLVDGVLLQPDAGALIQEDDGFGNTNSVLVVDEGENRQHGRQSHERPL</sequence>
<evidence type="ECO:0000256" key="1">
    <source>
        <dbReference type="SAM" id="Phobius"/>
    </source>
</evidence>
<gene>
    <name evidence="3" type="ORF">DFW101_1038</name>
</gene>
<evidence type="ECO:0000259" key="2">
    <source>
        <dbReference type="Pfam" id="PF16561"/>
    </source>
</evidence>
<name>G7Q635_9BACT</name>
<dbReference type="Gene3D" id="2.60.40.10">
    <property type="entry name" value="Immunoglobulins"/>
    <property type="match status" value="1"/>
</dbReference>